<dbReference type="PRINTS" id="PR00193">
    <property type="entry name" value="MYOSINHEAVY"/>
</dbReference>
<feature type="compositionally biased region" description="Basic and acidic residues" evidence="8">
    <location>
        <begin position="134"/>
        <end position="150"/>
    </location>
</feature>
<evidence type="ECO:0000256" key="3">
    <source>
        <dbReference type="ARBA" id="ARBA00022840"/>
    </source>
</evidence>
<feature type="compositionally biased region" description="Basic and acidic residues" evidence="8">
    <location>
        <begin position="222"/>
        <end position="235"/>
    </location>
</feature>
<dbReference type="SMART" id="SM00242">
    <property type="entry name" value="MYSc"/>
    <property type="match status" value="1"/>
</dbReference>
<keyword evidence="6 7" id="KW-0009">Actin-binding</keyword>
<dbReference type="GO" id="GO:0051015">
    <property type="term" value="F:actin filament binding"/>
    <property type="evidence" value="ECO:0007669"/>
    <property type="project" value="TreeGrafter"/>
</dbReference>
<evidence type="ECO:0000256" key="5">
    <source>
        <dbReference type="ARBA" id="ARBA00023175"/>
    </source>
</evidence>
<dbReference type="InterPro" id="IPR027417">
    <property type="entry name" value="P-loop_NTPase"/>
</dbReference>
<evidence type="ECO:0000256" key="4">
    <source>
        <dbReference type="ARBA" id="ARBA00023123"/>
    </source>
</evidence>
<dbReference type="PANTHER" id="PTHR13140">
    <property type="entry name" value="MYOSIN"/>
    <property type="match status" value="1"/>
</dbReference>
<feature type="compositionally biased region" description="Basic and acidic residues" evidence="8">
    <location>
        <begin position="56"/>
        <end position="65"/>
    </location>
</feature>
<sequence length="547" mass="62122">MAMQRLCYRKRDKPEEETRESPESQEETQGVAESPRRRPGKPERRPRESPRRRRPGKPEEDPRESPEEETQGVAESPQGVARARGGDPGVAPEPPGSRPRRRPRQSREETQGPQSREGGESPRARGAQGVARGDPGKPEEETRETPRARGGDPGSRRGAQGPERRPRESQEETQGVARRRPRESPRRRPGKETQGVAESRGVAREPEEDPGSRREPRRRPGSRPEEETQGEETRESPQSQETQESPQSPRRKEETRESPRARGGDPGKPERRPGSRPRAEETQRVAREPRDQGRRRPESPESPRRRPRESPRARAQESPEERPGIAREPEEETRESPQSPRRRSRPRRSPTATIIFLLLIQESLNGLFQLHNVPFQFFSLLCITGRVREGKKSSVDDMVLLSKITESAIAENLKKRFMEDKIYTYIGPVLVAVNPFKQLPYFGEREIEMYQGAAQYEVPPHIYSIADTMYRNMLIDSDSQCVIISGESGAGKTVSAKFIMNYITRISGGGQRVQQVKDIILESNPLLEAFGNQRQQETTIPQDLENT</sequence>
<keyword evidence="11" id="KW-1185">Reference proteome</keyword>
<dbReference type="PANTHER" id="PTHR13140:SF729">
    <property type="entry name" value="UNCONVENTIONAL MYOSIN-IE"/>
    <property type="match status" value="1"/>
</dbReference>
<feature type="compositionally biased region" description="Basic and acidic residues" evidence="8">
    <location>
        <begin position="250"/>
        <end position="328"/>
    </location>
</feature>
<dbReference type="PROSITE" id="PS51456">
    <property type="entry name" value="MYOSIN_MOTOR"/>
    <property type="match status" value="1"/>
</dbReference>
<dbReference type="Pfam" id="PF00063">
    <property type="entry name" value="Myosin_head"/>
    <property type="match status" value="1"/>
</dbReference>
<feature type="compositionally biased region" description="Basic and acidic residues" evidence="8">
    <location>
        <begin position="12"/>
        <end position="22"/>
    </location>
</feature>
<keyword evidence="5 7" id="KW-0505">Motor protein</keyword>
<dbReference type="OrthoDB" id="6108017at2759"/>
<dbReference type="AlphaFoldDB" id="A0A423T6P1"/>
<dbReference type="STRING" id="6689.A0A423T6P1"/>
<dbReference type="Gene3D" id="3.40.850.10">
    <property type="entry name" value="Kinesin motor domain"/>
    <property type="match status" value="1"/>
</dbReference>
<dbReference type="FunFam" id="3.40.850.10:FF:000101">
    <property type="entry name" value="Slow myosin heavy chain 2"/>
    <property type="match status" value="1"/>
</dbReference>
<reference evidence="10 11" key="1">
    <citation type="submission" date="2018-04" db="EMBL/GenBank/DDBJ databases">
        <authorList>
            <person name="Zhang X."/>
            <person name="Yuan J."/>
            <person name="Li F."/>
            <person name="Xiang J."/>
        </authorList>
    </citation>
    <scope>NUCLEOTIDE SEQUENCE [LARGE SCALE GENOMIC DNA]</scope>
    <source>
        <tissue evidence="10">Muscle</tissue>
    </source>
</reference>
<dbReference type="Proteomes" id="UP000283509">
    <property type="component" value="Unassembled WGS sequence"/>
</dbReference>
<dbReference type="InterPro" id="IPR036961">
    <property type="entry name" value="Kinesin_motor_dom_sf"/>
</dbReference>
<evidence type="ECO:0000256" key="2">
    <source>
        <dbReference type="ARBA" id="ARBA00022741"/>
    </source>
</evidence>
<evidence type="ECO:0000313" key="11">
    <source>
        <dbReference type="Proteomes" id="UP000283509"/>
    </source>
</evidence>
<comment type="caution">
    <text evidence="10">The sequence shown here is derived from an EMBL/GenBank/DDBJ whole genome shotgun (WGS) entry which is preliminary data.</text>
</comment>
<name>A0A423T6P1_PENVA</name>
<evidence type="ECO:0000256" key="1">
    <source>
        <dbReference type="ARBA" id="ARBA00008314"/>
    </source>
</evidence>
<evidence type="ECO:0000256" key="6">
    <source>
        <dbReference type="ARBA" id="ARBA00023203"/>
    </source>
</evidence>
<dbReference type="GO" id="GO:0006897">
    <property type="term" value="P:endocytosis"/>
    <property type="evidence" value="ECO:0007669"/>
    <property type="project" value="TreeGrafter"/>
</dbReference>
<feature type="compositionally biased region" description="Low complexity" evidence="8">
    <location>
        <begin position="236"/>
        <end position="248"/>
    </location>
</feature>
<keyword evidence="2 7" id="KW-0547">Nucleotide-binding</keyword>
<organism evidence="10 11">
    <name type="scientific">Penaeus vannamei</name>
    <name type="common">Whiteleg shrimp</name>
    <name type="synonym">Litopenaeus vannamei</name>
    <dbReference type="NCBI Taxonomy" id="6689"/>
    <lineage>
        <taxon>Eukaryota</taxon>
        <taxon>Metazoa</taxon>
        <taxon>Ecdysozoa</taxon>
        <taxon>Arthropoda</taxon>
        <taxon>Crustacea</taxon>
        <taxon>Multicrustacea</taxon>
        <taxon>Malacostraca</taxon>
        <taxon>Eumalacostraca</taxon>
        <taxon>Eucarida</taxon>
        <taxon>Decapoda</taxon>
        <taxon>Dendrobranchiata</taxon>
        <taxon>Penaeoidea</taxon>
        <taxon>Penaeidae</taxon>
        <taxon>Penaeus</taxon>
    </lineage>
</organism>
<feature type="region of interest" description="Disordered" evidence="8">
    <location>
        <begin position="1"/>
        <end position="348"/>
    </location>
</feature>
<evidence type="ECO:0000256" key="7">
    <source>
        <dbReference type="PROSITE-ProRule" id="PRU00782"/>
    </source>
</evidence>
<feature type="domain" description="Myosin motor" evidence="9">
    <location>
        <begin position="393"/>
        <end position="547"/>
    </location>
</feature>
<evidence type="ECO:0000313" key="10">
    <source>
        <dbReference type="EMBL" id="ROT72065.1"/>
    </source>
</evidence>
<dbReference type="SUPFAM" id="SSF52540">
    <property type="entry name" value="P-loop containing nucleoside triphosphate hydrolases"/>
    <property type="match status" value="1"/>
</dbReference>
<dbReference type="InterPro" id="IPR001609">
    <property type="entry name" value="Myosin_head_motor_dom-like"/>
</dbReference>
<dbReference type="GO" id="GO:0005886">
    <property type="term" value="C:plasma membrane"/>
    <property type="evidence" value="ECO:0007669"/>
    <property type="project" value="TreeGrafter"/>
</dbReference>
<reference evidence="10 11" key="2">
    <citation type="submission" date="2019-01" db="EMBL/GenBank/DDBJ databases">
        <title>The decoding of complex shrimp genome reveals the adaptation for benthos swimmer, frequently molting mechanism and breeding impact on genome.</title>
        <authorList>
            <person name="Sun Y."/>
            <person name="Gao Y."/>
            <person name="Yu Y."/>
        </authorList>
    </citation>
    <scope>NUCLEOTIDE SEQUENCE [LARGE SCALE GENOMIC DNA]</scope>
    <source>
        <tissue evidence="10">Muscle</tissue>
    </source>
</reference>
<comment type="caution">
    <text evidence="7">Lacks conserved residue(s) required for the propagation of feature annotation.</text>
</comment>
<dbReference type="GO" id="GO:0005524">
    <property type="term" value="F:ATP binding"/>
    <property type="evidence" value="ECO:0007669"/>
    <property type="project" value="UniProtKB-UniRule"/>
</dbReference>
<keyword evidence="3 7" id="KW-0067">ATP-binding</keyword>
<dbReference type="GO" id="GO:0005737">
    <property type="term" value="C:cytoplasm"/>
    <property type="evidence" value="ECO:0007669"/>
    <property type="project" value="TreeGrafter"/>
</dbReference>
<accession>A0A423T6P1</accession>
<dbReference type="GO" id="GO:0016459">
    <property type="term" value="C:myosin complex"/>
    <property type="evidence" value="ECO:0007669"/>
    <property type="project" value="UniProtKB-KW"/>
</dbReference>
<comment type="similarity">
    <text evidence="1 7">Belongs to the TRAFAC class myosin-kinesin ATPase superfamily. Myosin family.</text>
</comment>
<feature type="compositionally biased region" description="Basic and acidic residues" evidence="8">
    <location>
        <begin position="34"/>
        <end position="49"/>
    </location>
</feature>
<evidence type="ECO:0000256" key="8">
    <source>
        <dbReference type="SAM" id="MobiDB-lite"/>
    </source>
</evidence>
<gene>
    <name evidence="10" type="ORF">C7M84_009602</name>
</gene>
<dbReference type="EMBL" id="QCYY01002214">
    <property type="protein sequence ID" value="ROT72065.1"/>
    <property type="molecule type" value="Genomic_DNA"/>
</dbReference>
<proteinExistence type="inferred from homology"/>
<dbReference type="GO" id="GO:0007015">
    <property type="term" value="P:actin filament organization"/>
    <property type="evidence" value="ECO:0007669"/>
    <property type="project" value="TreeGrafter"/>
</dbReference>
<dbReference type="GO" id="GO:0005902">
    <property type="term" value="C:microvillus"/>
    <property type="evidence" value="ECO:0007669"/>
    <property type="project" value="TreeGrafter"/>
</dbReference>
<feature type="compositionally biased region" description="Basic residues" evidence="8">
    <location>
        <begin position="177"/>
        <end position="189"/>
    </location>
</feature>
<evidence type="ECO:0000259" key="9">
    <source>
        <dbReference type="PROSITE" id="PS51456"/>
    </source>
</evidence>
<dbReference type="GO" id="GO:0000146">
    <property type="term" value="F:microfilament motor activity"/>
    <property type="evidence" value="ECO:0007669"/>
    <property type="project" value="TreeGrafter"/>
</dbReference>
<feature type="binding site" evidence="7">
    <location>
        <begin position="486"/>
        <end position="493"/>
    </location>
    <ligand>
        <name>ATP</name>
        <dbReference type="ChEBI" id="CHEBI:30616"/>
    </ligand>
</feature>
<protein>
    <submittedName>
        <fullName evidence="10">Putative unconventional myosin-Ie-like</fullName>
    </submittedName>
</protein>
<feature type="compositionally biased region" description="Basic and acidic residues" evidence="8">
    <location>
        <begin position="201"/>
        <end position="214"/>
    </location>
</feature>
<keyword evidence="4 7" id="KW-0518">Myosin</keyword>